<protein>
    <submittedName>
        <fullName evidence="1">Uncharacterized protein</fullName>
    </submittedName>
</protein>
<name>A0A117QN79_9ACTN</name>
<dbReference type="EMBL" id="LMWS01000018">
    <property type="protein sequence ID" value="KUN37659.1"/>
    <property type="molecule type" value="Genomic_DNA"/>
</dbReference>
<proteinExistence type="predicted"/>
<accession>A0A117QN79</accession>
<dbReference type="AlphaFoldDB" id="A0A117QN79"/>
<evidence type="ECO:0000313" key="2">
    <source>
        <dbReference type="Proteomes" id="UP000053271"/>
    </source>
</evidence>
<comment type="caution">
    <text evidence="1">The sequence shown here is derived from an EMBL/GenBank/DDBJ whole genome shotgun (WGS) entry which is preliminary data.</text>
</comment>
<reference evidence="1 2" key="1">
    <citation type="submission" date="2015-10" db="EMBL/GenBank/DDBJ databases">
        <title>Draft genome sequence of Streptomyces longwoodensis DSM 41677, type strain for the species Streptomyces longwoodensis.</title>
        <authorList>
            <person name="Ruckert C."/>
            <person name="Winkler A."/>
            <person name="Kalinowski J."/>
            <person name="Kampfer P."/>
            <person name="Glaeser S."/>
        </authorList>
    </citation>
    <scope>NUCLEOTIDE SEQUENCE [LARGE SCALE GENOMIC DNA]</scope>
    <source>
        <strain evidence="1 2">DSM 41677</strain>
    </source>
</reference>
<dbReference type="Proteomes" id="UP000053271">
    <property type="component" value="Unassembled WGS sequence"/>
</dbReference>
<organism evidence="1 2">
    <name type="scientific">Streptomyces longwoodensis</name>
    <dbReference type="NCBI Taxonomy" id="68231"/>
    <lineage>
        <taxon>Bacteria</taxon>
        <taxon>Bacillati</taxon>
        <taxon>Actinomycetota</taxon>
        <taxon>Actinomycetes</taxon>
        <taxon>Kitasatosporales</taxon>
        <taxon>Streptomycetaceae</taxon>
        <taxon>Streptomyces</taxon>
    </lineage>
</organism>
<sequence>MLAGMTYEPDDEDQELREVLARLPRRTPAEVLAEIEAARRASASAWAPPSIVPMPDFPEFGLVRYACPLGCGWHHDEQPGAEAFGPILLPVGDRADLDAALTAHAGERAEVYQARVEAAVAEHWAQAHPDAG</sequence>
<gene>
    <name evidence="1" type="ORF">AQJ30_15345</name>
</gene>
<keyword evidence="2" id="KW-1185">Reference proteome</keyword>
<evidence type="ECO:0000313" key="1">
    <source>
        <dbReference type="EMBL" id="KUN37659.1"/>
    </source>
</evidence>